<dbReference type="InterPro" id="IPR016047">
    <property type="entry name" value="M23ase_b-sheet_dom"/>
</dbReference>
<sequence>MICSLFHVKSHLNRSLLPLVGLLIASIGLPALAQPGFDSYHFDSPLQHYTGDVDALYNADPKAFYATYLPKLTIPLRRDDYFGVWNYRNHNDSWPWSGDHFIPYDNDSDKRTYRFSSGSGHDATDWLVSFRNWGANEVINPFPNGAVVKVTSAHDSGPDVPDTWSLGNTLELTCYLDGDATNSNFNNRFRISFAHLKQHSIVVSVGDFVVPGQVLAQVGNSGATSLDVTHIHTRYHYKGKRLDPFNGYWNKDLSEPLLFDQGWVESKTNFVYRENLKHLTLNDAFYVEMPNQSWNTYTFKAFHEIEHIRIGDGNGGIEPGLDILDNPNLSNLRRSTYTFTDNDGSNWTVHEVRFRWYQDAHASVLNKEIEFLIETPNGDLSNRVFVKVVD</sequence>
<dbReference type="SUPFAM" id="SSF51261">
    <property type="entry name" value="Duplicated hybrid motif"/>
    <property type="match status" value="1"/>
</dbReference>
<dbReference type="RefSeq" id="WP_237380389.1">
    <property type="nucleotide sequence ID" value="NZ_CP071793.1"/>
</dbReference>
<dbReference type="KEGG" id="scor:J3U87_33720"/>
<gene>
    <name evidence="2" type="ORF">J3U87_33720</name>
</gene>
<name>A0A8A4TLX8_SULCO</name>
<dbReference type="EMBL" id="CP071793">
    <property type="protein sequence ID" value="QTD50570.1"/>
    <property type="molecule type" value="Genomic_DNA"/>
</dbReference>
<evidence type="ECO:0000259" key="1">
    <source>
        <dbReference type="Pfam" id="PF01551"/>
    </source>
</evidence>
<protein>
    <submittedName>
        <fullName evidence="2">M23 family metallopeptidase</fullName>
    </submittedName>
</protein>
<reference evidence="2" key="1">
    <citation type="submission" date="2021-03" db="EMBL/GenBank/DDBJ databases">
        <title>Acanthopleuribacteraceae sp. M133.</title>
        <authorList>
            <person name="Wang G."/>
        </authorList>
    </citation>
    <scope>NUCLEOTIDE SEQUENCE</scope>
    <source>
        <strain evidence="2">M133</strain>
    </source>
</reference>
<proteinExistence type="predicted"/>
<dbReference type="CDD" id="cd12797">
    <property type="entry name" value="M23_peptidase"/>
    <property type="match status" value="1"/>
</dbReference>
<dbReference type="AlphaFoldDB" id="A0A8A4TLX8"/>
<evidence type="ECO:0000313" key="2">
    <source>
        <dbReference type="EMBL" id="QTD50570.1"/>
    </source>
</evidence>
<accession>A0A8A4TLX8</accession>
<dbReference type="Gene3D" id="2.70.70.10">
    <property type="entry name" value="Glucose Permease (Domain IIA)"/>
    <property type="match status" value="1"/>
</dbReference>
<evidence type="ECO:0000313" key="3">
    <source>
        <dbReference type="Proteomes" id="UP000663929"/>
    </source>
</evidence>
<dbReference type="InterPro" id="IPR011055">
    <property type="entry name" value="Dup_hybrid_motif"/>
</dbReference>
<dbReference type="Proteomes" id="UP000663929">
    <property type="component" value="Chromosome"/>
</dbReference>
<organism evidence="2 3">
    <name type="scientific">Sulfidibacter corallicola</name>
    <dbReference type="NCBI Taxonomy" id="2818388"/>
    <lineage>
        <taxon>Bacteria</taxon>
        <taxon>Pseudomonadati</taxon>
        <taxon>Acidobacteriota</taxon>
        <taxon>Holophagae</taxon>
        <taxon>Acanthopleuribacterales</taxon>
        <taxon>Acanthopleuribacteraceae</taxon>
        <taxon>Sulfidibacter</taxon>
    </lineage>
</organism>
<keyword evidence="3" id="KW-1185">Reference proteome</keyword>
<dbReference type="Pfam" id="PF01551">
    <property type="entry name" value="Peptidase_M23"/>
    <property type="match status" value="1"/>
</dbReference>
<feature type="domain" description="M23ase beta-sheet core" evidence="1">
    <location>
        <begin position="186"/>
        <end position="244"/>
    </location>
</feature>